<dbReference type="RefSeq" id="WP_085224758.1">
    <property type="nucleotide sequence ID" value="NZ_BSQD01000002.1"/>
</dbReference>
<protein>
    <submittedName>
        <fullName evidence="1">Uncharacterized protein</fullName>
    </submittedName>
</protein>
<dbReference type="AlphaFoldDB" id="A0A1X7CYC0"/>
<dbReference type="OrthoDB" id="9017820at2"/>
<evidence type="ECO:0000313" key="2">
    <source>
        <dbReference type="Proteomes" id="UP000192911"/>
    </source>
</evidence>
<proteinExistence type="predicted"/>
<evidence type="ECO:0000313" key="1">
    <source>
        <dbReference type="EMBL" id="SMF05336.1"/>
    </source>
</evidence>
<name>A0A1X7CYC0_TRICW</name>
<dbReference type="STRING" id="28094.SAMN06295900_102145"/>
<keyword evidence="2" id="KW-1185">Reference proteome</keyword>
<reference evidence="2" key="1">
    <citation type="submission" date="2017-04" db="EMBL/GenBank/DDBJ databases">
        <authorList>
            <person name="Varghese N."/>
            <person name="Submissions S."/>
        </authorList>
    </citation>
    <scope>NUCLEOTIDE SEQUENCE [LARGE SCALE GENOMIC DNA]</scope>
    <source>
        <strain evidence="2">Ballard 720</strain>
    </source>
</reference>
<organism evidence="1 2">
    <name type="scientific">Trinickia caryophylli</name>
    <name type="common">Paraburkholderia caryophylli</name>
    <dbReference type="NCBI Taxonomy" id="28094"/>
    <lineage>
        <taxon>Bacteria</taxon>
        <taxon>Pseudomonadati</taxon>
        <taxon>Pseudomonadota</taxon>
        <taxon>Betaproteobacteria</taxon>
        <taxon>Burkholderiales</taxon>
        <taxon>Burkholderiaceae</taxon>
        <taxon>Trinickia</taxon>
    </lineage>
</organism>
<sequence>MANTRLTAASAPLTDKPRTMLRRILSHHEIATLLLLLHAPVDLAAKPEIPLLQEAGLVEQVASETGDTRFKLTPDGSAILRGLGAA</sequence>
<dbReference type="GeneID" id="95552533"/>
<accession>A0A1X7CYC0</accession>
<gene>
    <name evidence="1" type="ORF">SAMN06295900_102145</name>
</gene>
<dbReference type="EMBL" id="FXAH01000002">
    <property type="protein sequence ID" value="SMF05336.1"/>
    <property type="molecule type" value="Genomic_DNA"/>
</dbReference>
<dbReference type="Proteomes" id="UP000192911">
    <property type="component" value="Unassembled WGS sequence"/>
</dbReference>